<name>A0AAC9BGZ3_9RALS</name>
<evidence type="ECO:0000313" key="1">
    <source>
        <dbReference type="EMBL" id="ANH74026.1"/>
    </source>
</evidence>
<evidence type="ECO:0000313" key="2">
    <source>
        <dbReference type="Proteomes" id="UP000077927"/>
    </source>
</evidence>
<dbReference type="KEGG" id="rin:ACS15_2208"/>
<proteinExistence type="predicted"/>
<organism evidence="1 2">
    <name type="scientific">Ralstonia insidiosa</name>
    <dbReference type="NCBI Taxonomy" id="190721"/>
    <lineage>
        <taxon>Bacteria</taxon>
        <taxon>Pseudomonadati</taxon>
        <taxon>Pseudomonadota</taxon>
        <taxon>Betaproteobacteria</taxon>
        <taxon>Burkholderiales</taxon>
        <taxon>Burkholderiaceae</taxon>
        <taxon>Ralstonia</taxon>
    </lineage>
</organism>
<reference evidence="1 2" key="1">
    <citation type="submission" date="2015-09" db="EMBL/GenBank/DDBJ databases">
        <authorList>
            <person name="Xu Y."/>
            <person name="Nagy A."/>
            <person name="Liu N.T."/>
            <person name="Nou X."/>
        </authorList>
    </citation>
    <scope>NUCLEOTIDE SEQUENCE [LARGE SCALE GENOMIC DNA]</scope>
    <source>
        <strain evidence="1 2">FC1138</strain>
    </source>
</reference>
<sequence length="40" mass="4572">MAAARHCYWFIGASGGSDGRPKVSAYVPSNTEYFRDYRKR</sequence>
<dbReference type="AlphaFoldDB" id="A0AAC9BGZ3"/>
<dbReference type="Proteomes" id="UP000077927">
    <property type="component" value="Chromosome 1"/>
</dbReference>
<protein>
    <submittedName>
        <fullName evidence="1">Uncharacterized protein</fullName>
    </submittedName>
</protein>
<gene>
    <name evidence="1" type="ORF">ACS15_2208</name>
</gene>
<dbReference type="EMBL" id="CP012605">
    <property type="protein sequence ID" value="ANH74026.1"/>
    <property type="molecule type" value="Genomic_DNA"/>
</dbReference>
<accession>A0AAC9BGZ3</accession>